<gene>
    <name evidence="1" type="ORF">IAB73_09170</name>
</gene>
<organism evidence="1 2">
    <name type="scientific">Candidatus Onthenecus intestinigallinarum</name>
    <dbReference type="NCBI Taxonomy" id="2840875"/>
    <lineage>
        <taxon>Bacteria</taxon>
        <taxon>Bacillati</taxon>
        <taxon>Bacillota</taxon>
        <taxon>Clostridia</taxon>
        <taxon>Eubacteriales</taxon>
        <taxon>Candidatus Onthenecus</taxon>
    </lineage>
</organism>
<accession>A0A9D0ZAT2</accession>
<comment type="caution">
    <text evidence="1">The sequence shown here is derived from an EMBL/GenBank/DDBJ whole genome shotgun (WGS) entry which is preliminary data.</text>
</comment>
<reference evidence="1" key="1">
    <citation type="submission" date="2020-10" db="EMBL/GenBank/DDBJ databases">
        <authorList>
            <person name="Gilroy R."/>
        </authorList>
    </citation>
    <scope>NUCLEOTIDE SEQUENCE</scope>
    <source>
        <strain evidence="1">ChiSxjej2B14-6234</strain>
    </source>
</reference>
<reference evidence="1" key="2">
    <citation type="journal article" date="2021" name="PeerJ">
        <title>Extensive microbial diversity within the chicken gut microbiome revealed by metagenomics and culture.</title>
        <authorList>
            <person name="Gilroy R."/>
            <person name="Ravi A."/>
            <person name="Getino M."/>
            <person name="Pursley I."/>
            <person name="Horton D.L."/>
            <person name="Alikhan N.F."/>
            <person name="Baker D."/>
            <person name="Gharbi K."/>
            <person name="Hall N."/>
            <person name="Watson M."/>
            <person name="Adriaenssens E.M."/>
            <person name="Foster-Nyarko E."/>
            <person name="Jarju S."/>
            <person name="Secka A."/>
            <person name="Antonio M."/>
            <person name="Oren A."/>
            <person name="Chaudhuri R.R."/>
            <person name="La Ragione R."/>
            <person name="Hildebrand F."/>
            <person name="Pallen M.J."/>
        </authorList>
    </citation>
    <scope>NUCLEOTIDE SEQUENCE</scope>
    <source>
        <strain evidence="1">ChiSxjej2B14-6234</strain>
    </source>
</reference>
<proteinExistence type="predicted"/>
<dbReference type="AlphaFoldDB" id="A0A9D0ZAT2"/>
<evidence type="ECO:0000313" key="2">
    <source>
        <dbReference type="Proteomes" id="UP000886887"/>
    </source>
</evidence>
<protein>
    <submittedName>
        <fullName evidence="1">Uncharacterized protein</fullName>
    </submittedName>
</protein>
<dbReference type="Proteomes" id="UP000886887">
    <property type="component" value="Unassembled WGS sequence"/>
</dbReference>
<dbReference type="EMBL" id="DVFJ01000033">
    <property type="protein sequence ID" value="HIQ72362.1"/>
    <property type="molecule type" value="Genomic_DNA"/>
</dbReference>
<sequence>MRRKAIAAICATVAAAFLALYLDFALTDTRSLMAAARTQQVEPYAFYVRMEHEVSAWGAVPVLTAAQRAAQTLPSGGVTVLESPQRTHVALTSACAPDLWTLQGVIRRMRNALGRREAMICLTGRTQRTDLEQAAREILAALGDEAQEALVQGSLVSLTGARTQVALRLDGAGARVYIGRPHIPIEY</sequence>
<name>A0A9D0ZAT2_9FIRM</name>
<evidence type="ECO:0000313" key="1">
    <source>
        <dbReference type="EMBL" id="HIQ72362.1"/>
    </source>
</evidence>